<keyword evidence="1" id="KW-0472">Membrane</keyword>
<proteinExistence type="predicted"/>
<keyword evidence="1 2" id="KW-0812">Transmembrane</keyword>
<dbReference type="Proteomes" id="UP000254968">
    <property type="component" value="Unassembled WGS sequence"/>
</dbReference>
<feature type="transmembrane region" description="Helical" evidence="1">
    <location>
        <begin position="12"/>
        <end position="34"/>
    </location>
</feature>
<organism evidence="2 3">
    <name type="scientific">Legionella beliardensis</name>
    <dbReference type="NCBI Taxonomy" id="91822"/>
    <lineage>
        <taxon>Bacteria</taxon>
        <taxon>Pseudomonadati</taxon>
        <taxon>Pseudomonadota</taxon>
        <taxon>Gammaproteobacteria</taxon>
        <taxon>Legionellales</taxon>
        <taxon>Legionellaceae</taxon>
        <taxon>Legionella</taxon>
    </lineage>
</organism>
<reference evidence="2 3" key="1">
    <citation type="submission" date="2018-06" db="EMBL/GenBank/DDBJ databases">
        <authorList>
            <consortium name="Pathogen Informatics"/>
            <person name="Doyle S."/>
        </authorList>
    </citation>
    <scope>NUCLEOTIDE SEQUENCE [LARGE SCALE GENOMIC DNA]</scope>
    <source>
        <strain evidence="2 3">NCTC13315</strain>
    </source>
</reference>
<evidence type="ECO:0000313" key="2">
    <source>
        <dbReference type="EMBL" id="STX29102.1"/>
    </source>
</evidence>
<gene>
    <name evidence="2" type="ORF">NCTC13315_01637</name>
</gene>
<dbReference type="RefSeq" id="WP_115302800.1">
    <property type="nucleotide sequence ID" value="NZ_CAAAHO010000004.1"/>
</dbReference>
<accession>A0A378I2C5</accession>
<dbReference type="EMBL" id="UGNV01000001">
    <property type="protein sequence ID" value="STX29102.1"/>
    <property type="molecule type" value="Genomic_DNA"/>
</dbReference>
<keyword evidence="3" id="KW-1185">Reference proteome</keyword>
<protein>
    <submittedName>
        <fullName evidence="2">Transmembrane protein</fullName>
    </submittedName>
</protein>
<evidence type="ECO:0000256" key="1">
    <source>
        <dbReference type="SAM" id="Phobius"/>
    </source>
</evidence>
<dbReference type="AlphaFoldDB" id="A0A378I2C5"/>
<name>A0A378I2C5_9GAMM</name>
<feature type="transmembrane region" description="Helical" evidence="1">
    <location>
        <begin position="120"/>
        <end position="144"/>
    </location>
</feature>
<evidence type="ECO:0000313" key="3">
    <source>
        <dbReference type="Proteomes" id="UP000254968"/>
    </source>
</evidence>
<sequence length="148" mass="17015">MEHDRYQHNKMLFIISIASLIIGLTLLAFSLYILPNLIWDLNYDVPSFIYLWSESLKQNYNFTNIGARLVVFLIFFIPAILATFIAYLTSNTIENELYGFTPPEREFRTKAVKDSSKETLLVTLQLLIIIGLVIAGVYSIHWLLSVPP</sequence>
<feature type="transmembrane region" description="Helical" evidence="1">
    <location>
        <begin position="65"/>
        <end position="88"/>
    </location>
</feature>
<dbReference type="OrthoDB" id="5639325at2"/>
<keyword evidence="1" id="KW-1133">Transmembrane helix</keyword>